<gene>
    <name evidence="12" type="ORF">CALVIDRAFT_511724</name>
</gene>
<feature type="transmembrane region" description="Helical" evidence="10">
    <location>
        <begin position="54"/>
        <end position="74"/>
    </location>
</feature>
<evidence type="ECO:0000313" key="12">
    <source>
        <dbReference type="EMBL" id="KZO98890.1"/>
    </source>
</evidence>
<reference evidence="12 13" key="1">
    <citation type="journal article" date="2016" name="Mol. Biol. Evol.">
        <title>Comparative Genomics of Early-Diverging Mushroom-Forming Fungi Provides Insights into the Origins of Lignocellulose Decay Capabilities.</title>
        <authorList>
            <person name="Nagy L.G."/>
            <person name="Riley R."/>
            <person name="Tritt A."/>
            <person name="Adam C."/>
            <person name="Daum C."/>
            <person name="Floudas D."/>
            <person name="Sun H."/>
            <person name="Yadav J.S."/>
            <person name="Pangilinan J."/>
            <person name="Larsson K.H."/>
            <person name="Matsuura K."/>
            <person name="Barry K."/>
            <person name="Labutti K."/>
            <person name="Kuo R."/>
            <person name="Ohm R.A."/>
            <person name="Bhattacharya S.S."/>
            <person name="Shirouzu T."/>
            <person name="Yoshinaga Y."/>
            <person name="Martin F.M."/>
            <person name="Grigoriev I.V."/>
            <person name="Hibbett D.S."/>
        </authorList>
    </citation>
    <scope>NUCLEOTIDE SEQUENCE [LARGE SCALE GENOMIC DNA]</scope>
    <source>
        <strain evidence="12 13">TUFC12733</strain>
    </source>
</reference>
<dbReference type="PIRSF" id="PIRSF002450">
    <property type="entry name" value="K+_transpter_TRK"/>
    <property type="match status" value="1"/>
</dbReference>
<dbReference type="InterPro" id="IPR003445">
    <property type="entry name" value="Cat_transpt"/>
</dbReference>
<comment type="caution">
    <text evidence="10">Lacks conserved residue(s) required for the propagation of feature annotation.</text>
</comment>
<evidence type="ECO:0000256" key="5">
    <source>
        <dbReference type="ARBA" id="ARBA00022692"/>
    </source>
</evidence>
<feature type="region of interest" description="Disordered" evidence="11">
    <location>
        <begin position="180"/>
        <end position="223"/>
    </location>
</feature>
<evidence type="ECO:0000313" key="13">
    <source>
        <dbReference type="Proteomes" id="UP000076738"/>
    </source>
</evidence>
<keyword evidence="6 10" id="KW-0630">Potassium</keyword>
<dbReference type="OrthoDB" id="9999863at2759"/>
<feature type="region of interest" description="Disordered" evidence="11">
    <location>
        <begin position="142"/>
        <end position="168"/>
    </location>
</feature>
<feature type="compositionally biased region" description="Low complexity" evidence="11">
    <location>
        <begin position="844"/>
        <end position="865"/>
    </location>
</feature>
<dbReference type="InterPro" id="IPR004773">
    <property type="entry name" value="K/Na_transp_Trk1/HKT1"/>
</dbReference>
<evidence type="ECO:0000256" key="1">
    <source>
        <dbReference type="ARBA" id="ARBA00004141"/>
    </source>
</evidence>
<dbReference type="GO" id="GO:1990573">
    <property type="term" value="P:potassium ion import across plasma membrane"/>
    <property type="evidence" value="ECO:0007669"/>
    <property type="project" value="TreeGrafter"/>
</dbReference>
<evidence type="ECO:0000256" key="10">
    <source>
        <dbReference type="PIRNR" id="PIRNR002450"/>
    </source>
</evidence>
<keyword evidence="7 10" id="KW-1133">Transmembrane helix</keyword>
<feature type="region of interest" description="Disordered" evidence="11">
    <location>
        <begin position="799"/>
        <end position="865"/>
    </location>
</feature>
<evidence type="ECO:0000256" key="6">
    <source>
        <dbReference type="ARBA" id="ARBA00022958"/>
    </source>
</evidence>
<evidence type="ECO:0000256" key="4">
    <source>
        <dbReference type="ARBA" id="ARBA00022538"/>
    </source>
</evidence>
<dbReference type="GO" id="GO:0005886">
    <property type="term" value="C:plasma membrane"/>
    <property type="evidence" value="ECO:0007669"/>
    <property type="project" value="InterPro"/>
</dbReference>
<feature type="transmembrane region" description="Helical" evidence="10">
    <location>
        <begin position="512"/>
        <end position="532"/>
    </location>
</feature>
<name>A0A167PKG3_CALVF</name>
<dbReference type="PANTHER" id="PTHR31064:SF30">
    <property type="entry name" value="HIGH-AFFINITY POTASSIUM TRANSPORT PROTEIN-RELATED"/>
    <property type="match status" value="1"/>
</dbReference>
<feature type="compositionally biased region" description="Polar residues" evidence="11">
    <location>
        <begin position="269"/>
        <end position="279"/>
    </location>
</feature>
<feature type="region of interest" description="Disordered" evidence="11">
    <location>
        <begin position="258"/>
        <end position="279"/>
    </location>
</feature>
<comment type="similarity">
    <text evidence="2 10">Belongs to the TrkH potassium transport family.</text>
</comment>
<comment type="subcellular location">
    <subcellularLocation>
        <location evidence="1">Membrane</location>
        <topology evidence="1">Multi-pass membrane protein</topology>
    </subcellularLocation>
</comment>
<keyword evidence="8 10" id="KW-0406">Ion transport</keyword>
<dbReference type="InterPro" id="IPR051143">
    <property type="entry name" value="TrkH_K-transport"/>
</dbReference>
<dbReference type="Proteomes" id="UP000076738">
    <property type="component" value="Unassembled WGS sequence"/>
</dbReference>
<keyword evidence="3 10" id="KW-0813">Transport</keyword>
<proteinExistence type="inferred from homology"/>
<evidence type="ECO:0000256" key="9">
    <source>
        <dbReference type="ARBA" id="ARBA00023136"/>
    </source>
</evidence>
<feature type="transmembrane region" description="Helical" evidence="10">
    <location>
        <begin position="481"/>
        <end position="500"/>
    </location>
</feature>
<evidence type="ECO:0000256" key="3">
    <source>
        <dbReference type="ARBA" id="ARBA00022448"/>
    </source>
</evidence>
<feature type="transmembrane region" description="Helical" evidence="10">
    <location>
        <begin position="80"/>
        <end position="101"/>
    </location>
</feature>
<dbReference type="EMBL" id="KV417274">
    <property type="protein sequence ID" value="KZO98890.1"/>
    <property type="molecule type" value="Genomic_DNA"/>
</dbReference>
<protein>
    <recommendedName>
        <fullName evidence="10">Potassium transport protein</fullName>
    </recommendedName>
</protein>
<dbReference type="STRING" id="1330018.A0A167PKG3"/>
<feature type="compositionally biased region" description="Pro residues" evidence="11">
    <location>
        <begin position="207"/>
        <end position="218"/>
    </location>
</feature>
<feature type="transmembrane region" description="Helical" evidence="10">
    <location>
        <begin position="20"/>
        <end position="42"/>
    </location>
</feature>
<dbReference type="GO" id="GO:0030007">
    <property type="term" value="P:intracellular potassium ion homeostasis"/>
    <property type="evidence" value="ECO:0007669"/>
    <property type="project" value="UniProtKB-UniRule"/>
</dbReference>
<dbReference type="AlphaFoldDB" id="A0A167PKG3"/>
<keyword evidence="13" id="KW-1185">Reference proteome</keyword>
<keyword evidence="5 10" id="KW-0812">Transmembrane</keyword>
<evidence type="ECO:0000256" key="2">
    <source>
        <dbReference type="ARBA" id="ARBA00009137"/>
    </source>
</evidence>
<evidence type="ECO:0000256" key="11">
    <source>
        <dbReference type="SAM" id="MobiDB-lite"/>
    </source>
</evidence>
<dbReference type="InterPro" id="IPR015958">
    <property type="entry name" value="Trk1_fungi"/>
</dbReference>
<dbReference type="GO" id="GO:0140107">
    <property type="term" value="F:high-affinity potassium ion transmembrane transporter activity"/>
    <property type="evidence" value="ECO:0007669"/>
    <property type="project" value="TreeGrafter"/>
</dbReference>
<dbReference type="SUPFAM" id="SSF81324">
    <property type="entry name" value="Voltage-gated potassium channels"/>
    <property type="match status" value="1"/>
</dbReference>
<dbReference type="Pfam" id="PF02386">
    <property type="entry name" value="TrkH"/>
    <property type="match status" value="1"/>
</dbReference>
<evidence type="ECO:0000256" key="8">
    <source>
        <dbReference type="ARBA" id="ARBA00023065"/>
    </source>
</evidence>
<keyword evidence="4 10" id="KW-0633">Potassium transport</keyword>
<evidence type="ECO:0000256" key="7">
    <source>
        <dbReference type="ARBA" id="ARBA00022989"/>
    </source>
</evidence>
<organism evidence="12 13">
    <name type="scientific">Calocera viscosa (strain TUFC12733)</name>
    <dbReference type="NCBI Taxonomy" id="1330018"/>
    <lineage>
        <taxon>Eukaryota</taxon>
        <taxon>Fungi</taxon>
        <taxon>Dikarya</taxon>
        <taxon>Basidiomycota</taxon>
        <taxon>Agaricomycotina</taxon>
        <taxon>Dacrymycetes</taxon>
        <taxon>Dacrymycetales</taxon>
        <taxon>Dacrymycetaceae</taxon>
        <taxon>Calocera</taxon>
    </lineage>
</organism>
<accession>A0A167PKG3</accession>
<sequence length="865" mass="97895">MAPDGQRKSLWRSFVSNLNFFRIHVLYFTLTPIVFACIIFAVNGAYHVEFVDALFCSYSAMTSTGLATINISSMTPFQQFLIMFQMFIGGLVTVSWVMVYVRRRFFMRKFEHLVRLSRSRTTATSNAETTALRTHFPSLFARTRTQTTMPAPPRDTEKKEKKKHKGPLSLTMIKRMSNMPQRVDPNGRIVYGEPEKSPAPSEEDRPTPIPDAAVPPPILEEDRPQPILLSPQEMTGTSNGFDHRFDRSYYREDEDLQGPNFVDVEPQGTGRSSMQPESRFPRNQTIDIREPNIDRMPRSQTVDFREPARPVGERMNSRINTMEGRSHRARRRTGSMSSGAAMSHIGHMHIPHRDRGFGGWPGPHELFAKINQKLFPKLHRTLSRTMSIALSETLPTAMQGSPYLSFTAVVGRNSKFHGLTSEQLEELGGVEFRALTLLLWLIGGYFVGIHLIVFFACALSGAYHNDYAYVFDNQQRAVSPVWFGLFQAFAAFSNAGMSLVDTSMVPFDRAYGMIFPMIWAILAGNTAFPVFLRLTIWLVSRVTSKATRLAETLRFLLDHPRRCFVYLFQSPQTWLLTLVLVMLNSTDWIAFGLLDIGNPYVETIPVGVRVTDGLFQSISVRTAGFAIVSLGLLSPAVKLLYVIMMYISAYPIAMSVRSTNVYEEKSMGVFDDEELDDDDAPTGEWRSYIAWHIRKQLAFDIWWIFLAMLVICITERSKILDPSNPAVDIFPIMFEVVSAYGTNGMSLGVTWNNFSLSGGFTALSKVVICLVMLRGRHRGLPVAIDRAVVLPWEFEHKKNDGLHGQQQDNAGQNEEDLQSEQHEQQHQDQTQNDQEPSSERSDTEPSSSTLRSDEQASSSTQEQQQ</sequence>
<feature type="transmembrane region" description="Helical" evidence="10">
    <location>
        <begin position="437"/>
        <end position="461"/>
    </location>
</feature>
<keyword evidence="9 10" id="KW-0472">Membrane</keyword>
<dbReference type="PANTHER" id="PTHR31064">
    <property type="entry name" value="POTASSIUM TRANSPORT PROTEIN DDB_G0292412-RELATED"/>
    <property type="match status" value="1"/>
</dbReference>
<dbReference type="NCBIfam" id="TIGR00934">
    <property type="entry name" value="2a38euk"/>
    <property type="match status" value="1"/>
</dbReference>